<organism evidence="1 2">
    <name type="scientific">Panagrolaimus sp. ES5</name>
    <dbReference type="NCBI Taxonomy" id="591445"/>
    <lineage>
        <taxon>Eukaryota</taxon>
        <taxon>Metazoa</taxon>
        <taxon>Ecdysozoa</taxon>
        <taxon>Nematoda</taxon>
        <taxon>Chromadorea</taxon>
        <taxon>Rhabditida</taxon>
        <taxon>Tylenchina</taxon>
        <taxon>Panagrolaimomorpha</taxon>
        <taxon>Panagrolaimoidea</taxon>
        <taxon>Panagrolaimidae</taxon>
        <taxon>Panagrolaimus</taxon>
    </lineage>
</organism>
<evidence type="ECO:0000313" key="1">
    <source>
        <dbReference type="Proteomes" id="UP000887579"/>
    </source>
</evidence>
<name>A0AC34F252_9BILA</name>
<sequence length="234" mass="26626">MALISLDNKSTYGFNASIEIDQTWFSYKKPFTTETKTVDGMPDVKWSLKFNPIDPQDSTSFGNFSYMSKGPNNAPKICNSAEWGLRLQNNSEEDFEILAGNKTFGIHKFMVAAESLVFKRMFEDNFKEAAEKKVTITDFKIDIVKAFVEYCYGRDISAFFENESDTIDLLFFADKYDCKTLKPQLENYLASKLSKANVSTFVATADKANALQLRQACIEFVRKILYSDGSFTDE</sequence>
<protein>
    <submittedName>
        <fullName evidence="2">BTB domain-containing protein</fullName>
    </submittedName>
</protein>
<accession>A0AC34F252</accession>
<dbReference type="WBParaSite" id="ES5_v2.g10962.t1">
    <property type="protein sequence ID" value="ES5_v2.g10962.t1"/>
    <property type="gene ID" value="ES5_v2.g10962"/>
</dbReference>
<proteinExistence type="predicted"/>
<reference evidence="2" key="1">
    <citation type="submission" date="2022-11" db="UniProtKB">
        <authorList>
            <consortium name="WormBaseParasite"/>
        </authorList>
    </citation>
    <scope>IDENTIFICATION</scope>
</reference>
<dbReference type="Proteomes" id="UP000887579">
    <property type="component" value="Unplaced"/>
</dbReference>
<evidence type="ECO:0000313" key="2">
    <source>
        <dbReference type="WBParaSite" id="ES5_v2.g10962.t1"/>
    </source>
</evidence>